<dbReference type="EMBL" id="JAHLFN010000016">
    <property type="protein sequence ID" value="MBU3841757.1"/>
    <property type="molecule type" value="Genomic_DNA"/>
</dbReference>
<sequence>MDTIEVKFNFRGNPLLEEIESFKNYVSSLTSPMGYRYCDFLEVSRTEEGKLGAIFKISYPRYFNGDNSYLITTRKECFEVQNHLINSILCDPFFRVIIVDVKLARVDIPFTYYMKEDMEFHSYINAYKIFALVYNTQKAKARAKGYVDLLEEKYETVVYSDNGKTNKSSNDRLMIYNQYQNLKTKLGEERLEEIIANYQNLKRRMRLEVSKRIRRKIFSLEDFKNFDILGEYFDDYKNYILENVLNREIIENFYNENARNLSELLSQKRALGNFNYEVFILKNLNNIYDYEILRRAIKMGIDNPKTRESAITKVRKILNEYQKEERIIIMDTYKIICEMGKYIEGLRIQ</sequence>
<comment type="caution">
    <text evidence="1">The sequence shown here is derived from an EMBL/GenBank/DDBJ whole genome shotgun (WGS) entry which is preliminary data.</text>
</comment>
<evidence type="ECO:0000313" key="2">
    <source>
        <dbReference type="Proteomes" id="UP000724657"/>
    </source>
</evidence>
<accession>A0A9E2KWI8</accession>
<organism evidence="1 2">
    <name type="scientific">Candidatus Fusobacterium pullicola</name>
    <dbReference type="NCBI Taxonomy" id="2838601"/>
    <lineage>
        <taxon>Bacteria</taxon>
        <taxon>Fusobacteriati</taxon>
        <taxon>Fusobacteriota</taxon>
        <taxon>Fusobacteriia</taxon>
        <taxon>Fusobacteriales</taxon>
        <taxon>Fusobacteriaceae</taxon>
        <taxon>Fusobacterium</taxon>
    </lineage>
</organism>
<protein>
    <submittedName>
        <fullName evidence="1">Uncharacterized protein</fullName>
    </submittedName>
</protein>
<dbReference type="Proteomes" id="UP000724657">
    <property type="component" value="Unassembled WGS sequence"/>
</dbReference>
<proteinExistence type="predicted"/>
<dbReference type="AlphaFoldDB" id="A0A9E2KWI8"/>
<name>A0A9E2KWI8_9FUSO</name>
<evidence type="ECO:0000313" key="1">
    <source>
        <dbReference type="EMBL" id="MBU3841757.1"/>
    </source>
</evidence>
<reference evidence="1" key="2">
    <citation type="submission" date="2021-04" db="EMBL/GenBank/DDBJ databases">
        <authorList>
            <person name="Gilroy R."/>
        </authorList>
    </citation>
    <scope>NUCLEOTIDE SEQUENCE</scope>
    <source>
        <strain evidence="1">A6-441</strain>
    </source>
</reference>
<reference evidence="1" key="1">
    <citation type="journal article" date="2021" name="PeerJ">
        <title>Extensive microbial diversity within the chicken gut microbiome revealed by metagenomics and culture.</title>
        <authorList>
            <person name="Gilroy R."/>
            <person name="Ravi A."/>
            <person name="Getino M."/>
            <person name="Pursley I."/>
            <person name="Horton D.L."/>
            <person name="Alikhan N.F."/>
            <person name="Baker D."/>
            <person name="Gharbi K."/>
            <person name="Hall N."/>
            <person name="Watson M."/>
            <person name="Adriaenssens E.M."/>
            <person name="Foster-Nyarko E."/>
            <person name="Jarju S."/>
            <person name="Secka A."/>
            <person name="Antonio M."/>
            <person name="Oren A."/>
            <person name="Chaudhuri R.R."/>
            <person name="La Ragione R."/>
            <person name="Hildebrand F."/>
            <person name="Pallen M.J."/>
        </authorList>
    </citation>
    <scope>NUCLEOTIDE SEQUENCE</scope>
    <source>
        <strain evidence="1">A6-441</strain>
    </source>
</reference>
<gene>
    <name evidence="1" type="ORF">IAA47_01955</name>
</gene>